<dbReference type="Pfam" id="PF07426">
    <property type="entry name" value="Dynactin_p22"/>
    <property type="match status" value="1"/>
</dbReference>
<dbReference type="PANTHER" id="PTHR28360:SF1">
    <property type="entry name" value="DYNACTIN SUBUNIT 3"/>
    <property type="match status" value="1"/>
</dbReference>
<name>A0A2S2NBH4_SCHGA</name>
<evidence type="ECO:0008006" key="3">
    <source>
        <dbReference type="Google" id="ProtNLM"/>
    </source>
</evidence>
<sequence>MEADKISILEKLVSALELKVYGTNKDTPTSLPSGSLLEEVKQVDNNIGNACIGHPYATALLSHVKLLDKLMDPFYEDYQTELSKREVILSAESEIVKYAQQLQQLNEKWPALNDKYYSEIDKHTEEIEKLVENERKQHELIKEQTEHINTLLFRYEQVMLKFSVAFDTLEKEITILEYKTSKKPEEDNEDDK</sequence>
<organism evidence="2">
    <name type="scientific">Schizaphis graminum</name>
    <name type="common">Green bug aphid</name>
    <dbReference type="NCBI Taxonomy" id="13262"/>
    <lineage>
        <taxon>Eukaryota</taxon>
        <taxon>Metazoa</taxon>
        <taxon>Ecdysozoa</taxon>
        <taxon>Arthropoda</taxon>
        <taxon>Hexapoda</taxon>
        <taxon>Insecta</taxon>
        <taxon>Pterygota</taxon>
        <taxon>Neoptera</taxon>
        <taxon>Paraneoptera</taxon>
        <taxon>Hemiptera</taxon>
        <taxon>Sternorrhyncha</taxon>
        <taxon>Aphidomorpha</taxon>
        <taxon>Aphidoidea</taxon>
        <taxon>Aphididae</taxon>
        <taxon>Aphidini</taxon>
        <taxon>Schizaphis</taxon>
    </lineage>
</organism>
<dbReference type="InterPro" id="IPR009991">
    <property type="entry name" value="DCTN3"/>
</dbReference>
<dbReference type="AlphaFoldDB" id="A0A2S2NBH4"/>
<dbReference type="EMBL" id="GGMR01001924">
    <property type="protein sequence ID" value="MBY14543.1"/>
    <property type="molecule type" value="Transcribed_RNA"/>
</dbReference>
<evidence type="ECO:0000313" key="2">
    <source>
        <dbReference type="EMBL" id="MBY14543.1"/>
    </source>
</evidence>
<evidence type="ECO:0000256" key="1">
    <source>
        <dbReference type="SAM" id="Coils"/>
    </source>
</evidence>
<protein>
    <recommendedName>
        <fullName evidence="3">Dynactin subunit 3</fullName>
    </recommendedName>
</protein>
<proteinExistence type="predicted"/>
<gene>
    <name evidence="2" type="ORF">g.154557</name>
</gene>
<accession>A0A2S2NBH4</accession>
<reference evidence="2" key="1">
    <citation type="submission" date="2018-04" db="EMBL/GenBank/DDBJ databases">
        <title>Transcriptome of Schizaphis graminum biotype I.</title>
        <authorList>
            <person name="Scully E.D."/>
            <person name="Geib S.M."/>
            <person name="Palmer N.A."/>
            <person name="Koch K."/>
            <person name="Bradshaw J."/>
            <person name="Heng-Moss T."/>
            <person name="Sarath G."/>
        </authorList>
    </citation>
    <scope>NUCLEOTIDE SEQUENCE</scope>
</reference>
<dbReference type="GO" id="GO:0005869">
    <property type="term" value="C:dynactin complex"/>
    <property type="evidence" value="ECO:0007669"/>
    <property type="project" value="InterPro"/>
</dbReference>
<dbReference type="GO" id="GO:0061640">
    <property type="term" value="P:cytoskeleton-dependent cytokinesis"/>
    <property type="evidence" value="ECO:0007669"/>
    <property type="project" value="InterPro"/>
</dbReference>
<dbReference type="PANTHER" id="PTHR28360">
    <property type="entry name" value="DYNACTIN SUBUNIT 3"/>
    <property type="match status" value="1"/>
</dbReference>
<feature type="coiled-coil region" evidence="1">
    <location>
        <begin position="88"/>
        <end position="144"/>
    </location>
</feature>
<keyword evidence="1" id="KW-0175">Coiled coil</keyword>